<dbReference type="EMBL" id="LNCU01000039">
    <property type="protein sequence ID" value="KWV58058.1"/>
    <property type="molecule type" value="Genomic_DNA"/>
</dbReference>
<reference evidence="1 2" key="1">
    <citation type="submission" date="2015-11" db="EMBL/GenBank/DDBJ databases">
        <title>Draft Genome Sequence of the Strain BR 10303 (Bradyrhizobium sp.) isolated from nodules of Centrolobium paraense.</title>
        <authorList>
            <person name="Zelli J.E."/>
            <person name="Simoes-Araujo J.L."/>
            <person name="Barauna A.C."/>
            <person name="Silva K."/>
        </authorList>
    </citation>
    <scope>NUCLEOTIDE SEQUENCE [LARGE SCALE GENOMIC DNA]</scope>
    <source>
        <strain evidence="1 2">BR 10303</strain>
    </source>
</reference>
<organism evidence="1 2">
    <name type="scientific">Bradyrhizobium macuxiense</name>
    <dbReference type="NCBI Taxonomy" id="1755647"/>
    <lineage>
        <taxon>Bacteria</taxon>
        <taxon>Pseudomonadati</taxon>
        <taxon>Pseudomonadota</taxon>
        <taxon>Alphaproteobacteria</taxon>
        <taxon>Hyphomicrobiales</taxon>
        <taxon>Nitrobacteraceae</taxon>
        <taxon>Bradyrhizobium</taxon>
    </lineage>
</organism>
<comment type="caution">
    <text evidence="1">The sequence shown here is derived from an EMBL/GenBank/DDBJ whole genome shotgun (WGS) entry which is preliminary data.</text>
</comment>
<dbReference type="Proteomes" id="UP000057737">
    <property type="component" value="Unassembled WGS sequence"/>
</dbReference>
<gene>
    <name evidence="1" type="ORF">AS156_35085</name>
</gene>
<protein>
    <submittedName>
        <fullName evidence="1">Uncharacterized protein</fullName>
    </submittedName>
</protein>
<sequence length="80" mass="9193">MNTTADALLAGGVNMSFHQPLVLEEMIAPRIGDCKGFNNFEQSRIYFRWVCTLWCMKNPLRLRTRHNSKMLHAVQKGQVA</sequence>
<accession>A0A109JZK7</accession>
<evidence type="ECO:0000313" key="1">
    <source>
        <dbReference type="EMBL" id="KWV58058.1"/>
    </source>
</evidence>
<keyword evidence="2" id="KW-1185">Reference proteome</keyword>
<name>A0A109JZK7_9BRAD</name>
<evidence type="ECO:0000313" key="2">
    <source>
        <dbReference type="Proteomes" id="UP000057737"/>
    </source>
</evidence>
<proteinExistence type="predicted"/>
<dbReference type="AlphaFoldDB" id="A0A109JZK7"/>